<sequence>MKRPLLVLVLVLLPLALLLTACQRETGPDPLKLTGKMFVFNYRLAYATYLVTLEKTQPLPDGSVVRASFENPAGGAPLTLERKLFASLPRVVLESPDVTCVKKNHPYKVSIRVLGPGGEQLQSLETEVTSSLDQDILPAKPLVIGPAYEKNPAVFKDGKAPAHFETATCAG</sequence>
<dbReference type="PROSITE" id="PS51257">
    <property type="entry name" value="PROKAR_LIPOPROTEIN"/>
    <property type="match status" value="1"/>
</dbReference>
<name>A0AA50CLJ9_9HYPH</name>
<dbReference type="Proteomes" id="UP001234585">
    <property type="component" value="Chromosome"/>
</dbReference>
<dbReference type="AlphaFoldDB" id="A0AA50CLJ9"/>
<gene>
    <name evidence="1" type="ORF">Q9313_08820</name>
</gene>
<dbReference type="RefSeq" id="WP_306038596.1">
    <property type="nucleotide sequence ID" value="NZ_CP132302.1"/>
</dbReference>
<organism evidence="1 2">
    <name type="scientific">Shinella sumterensis</name>
    <dbReference type="NCBI Taxonomy" id="1967501"/>
    <lineage>
        <taxon>Bacteria</taxon>
        <taxon>Pseudomonadati</taxon>
        <taxon>Pseudomonadota</taxon>
        <taxon>Alphaproteobacteria</taxon>
        <taxon>Hyphomicrobiales</taxon>
        <taxon>Rhizobiaceae</taxon>
        <taxon>Shinella</taxon>
    </lineage>
</organism>
<protein>
    <recommendedName>
        <fullName evidence="3">Lipoprotein</fullName>
    </recommendedName>
</protein>
<accession>A0AA50CLJ9</accession>
<dbReference type="EMBL" id="CP132302">
    <property type="protein sequence ID" value="WLR99105.1"/>
    <property type="molecule type" value="Genomic_DNA"/>
</dbReference>
<keyword evidence="2" id="KW-1185">Reference proteome</keyword>
<evidence type="ECO:0000313" key="1">
    <source>
        <dbReference type="EMBL" id="WLR99105.1"/>
    </source>
</evidence>
<reference evidence="1 2" key="1">
    <citation type="submission" date="2023-08" db="EMBL/GenBank/DDBJ databases">
        <title>Pathogen: clinical or host-associated sample.</title>
        <authorList>
            <person name="Hergert J."/>
            <person name="Casey R."/>
            <person name="Wagner J."/>
            <person name="Young E.L."/>
            <person name="Oakeson K.F."/>
        </authorList>
    </citation>
    <scope>NUCLEOTIDE SEQUENCE [LARGE SCALE GENOMIC DNA]</scope>
    <source>
        <strain evidence="1 2">1760953</strain>
    </source>
</reference>
<evidence type="ECO:0000313" key="2">
    <source>
        <dbReference type="Proteomes" id="UP001234585"/>
    </source>
</evidence>
<evidence type="ECO:0008006" key="3">
    <source>
        <dbReference type="Google" id="ProtNLM"/>
    </source>
</evidence>
<proteinExistence type="predicted"/>